<organism evidence="1 2">
    <name type="scientific">Stieleria bergensis</name>
    <dbReference type="NCBI Taxonomy" id="2528025"/>
    <lineage>
        <taxon>Bacteria</taxon>
        <taxon>Pseudomonadati</taxon>
        <taxon>Planctomycetota</taxon>
        <taxon>Planctomycetia</taxon>
        <taxon>Pirellulales</taxon>
        <taxon>Pirellulaceae</taxon>
        <taxon>Stieleria</taxon>
    </lineage>
</organism>
<accession>A0A517SRF8</accession>
<name>A0A517SRF8_9BACT</name>
<keyword evidence="2" id="KW-1185">Reference proteome</keyword>
<proteinExistence type="predicted"/>
<evidence type="ECO:0000313" key="2">
    <source>
        <dbReference type="Proteomes" id="UP000315003"/>
    </source>
</evidence>
<protein>
    <submittedName>
        <fullName evidence="1">Uncharacterized protein</fullName>
    </submittedName>
</protein>
<dbReference type="AlphaFoldDB" id="A0A517SRF8"/>
<evidence type="ECO:0000313" key="1">
    <source>
        <dbReference type="EMBL" id="QDT58683.1"/>
    </source>
</evidence>
<dbReference type="Proteomes" id="UP000315003">
    <property type="component" value="Chromosome"/>
</dbReference>
<sequence length="41" mass="4288">MSFASHQVSHRLVAVGFHLKLQSGNSNGVPTVPVSIAKATN</sequence>
<reference evidence="1 2" key="1">
    <citation type="submission" date="2019-02" db="EMBL/GenBank/DDBJ databases">
        <title>Deep-cultivation of Planctomycetes and their phenomic and genomic characterization uncovers novel biology.</title>
        <authorList>
            <person name="Wiegand S."/>
            <person name="Jogler M."/>
            <person name="Boedeker C."/>
            <person name="Pinto D."/>
            <person name="Vollmers J."/>
            <person name="Rivas-Marin E."/>
            <person name="Kohn T."/>
            <person name="Peeters S.H."/>
            <person name="Heuer A."/>
            <person name="Rast P."/>
            <person name="Oberbeckmann S."/>
            <person name="Bunk B."/>
            <person name="Jeske O."/>
            <person name="Meyerdierks A."/>
            <person name="Storesund J.E."/>
            <person name="Kallscheuer N."/>
            <person name="Luecker S."/>
            <person name="Lage O.M."/>
            <person name="Pohl T."/>
            <person name="Merkel B.J."/>
            <person name="Hornburger P."/>
            <person name="Mueller R.-W."/>
            <person name="Bruemmer F."/>
            <person name="Labrenz M."/>
            <person name="Spormann A.M."/>
            <person name="Op den Camp H."/>
            <person name="Overmann J."/>
            <person name="Amann R."/>
            <person name="Jetten M.S.M."/>
            <person name="Mascher T."/>
            <person name="Medema M.H."/>
            <person name="Devos D.P."/>
            <person name="Kaster A.-K."/>
            <person name="Ovreas L."/>
            <person name="Rohde M."/>
            <person name="Galperin M.Y."/>
            <person name="Jogler C."/>
        </authorList>
    </citation>
    <scope>NUCLEOTIDE SEQUENCE [LARGE SCALE GENOMIC DNA]</scope>
    <source>
        <strain evidence="1 2">SV_7m_r</strain>
    </source>
</reference>
<gene>
    <name evidence="1" type="ORF">SV7mr_11760</name>
</gene>
<dbReference type="EMBL" id="CP036272">
    <property type="protein sequence ID" value="QDT58683.1"/>
    <property type="molecule type" value="Genomic_DNA"/>
</dbReference>